<organism evidence="15 16">
    <name type="scientific">Hymenochirus boettgeri</name>
    <name type="common">Congo dwarf clawed frog</name>
    <dbReference type="NCBI Taxonomy" id="247094"/>
    <lineage>
        <taxon>Eukaryota</taxon>
        <taxon>Metazoa</taxon>
        <taxon>Chordata</taxon>
        <taxon>Craniata</taxon>
        <taxon>Vertebrata</taxon>
        <taxon>Euteleostomi</taxon>
        <taxon>Amphibia</taxon>
        <taxon>Batrachia</taxon>
        <taxon>Anura</taxon>
        <taxon>Pipoidea</taxon>
        <taxon>Pipidae</taxon>
        <taxon>Pipinae</taxon>
        <taxon>Hymenochirus</taxon>
    </lineage>
</organism>
<evidence type="ECO:0000256" key="6">
    <source>
        <dbReference type="ARBA" id="ARBA00022824"/>
    </source>
</evidence>
<evidence type="ECO:0000313" key="15">
    <source>
        <dbReference type="EMBL" id="KAG8437846.1"/>
    </source>
</evidence>
<feature type="domain" description="CAAX prenyl protease 2/Lysostaphin resistance protein A-like" evidence="14">
    <location>
        <begin position="173"/>
        <end position="263"/>
    </location>
</feature>
<keyword evidence="3" id="KW-0645">Protease</keyword>
<evidence type="ECO:0000313" key="16">
    <source>
        <dbReference type="Proteomes" id="UP000812440"/>
    </source>
</evidence>
<evidence type="ECO:0000256" key="7">
    <source>
        <dbReference type="ARBA" id="ARBA00022989"/>
    </source>
</evidence>
<feature type="transmembrane region" description="Helical" evidence="13">
    <location>
        <begin position="110"/>
        <end position="136"/>
    </location>
</feature>
<evidence type="ECO:0000256" key="3">
    <source>
        <dbReference type="ARBA" id="ARBA00022670"/>
    </source>
</evidence>
<evidence type="ECO:0000256" key="12">
    <source>
        <dbReference type="ARBA" id="ARBA00049763"/>
    </source>
</evidence>
<dbReference type="Pfam" id="PF02517">
    <property type="entry name" value="Rce1-like"/>
    <property type="match status" value="1"/>
</dbReference>
<dbReference type="PANTHER" id="PTHR13046:SF0">
    <property type="entry name" value="CAAX PRENYL PROTEASE 2"/>
    <property type="match status" value="1"/>
</dbReference>
<comment type="catalytic activity">
    <reaction evidence="10">
        <text>Hydrolyzes the peptide bond -P2-(S-farnesyl or geranylgeranyl)C-P1'-P2'-P3'-COOH where P1' and P2' are amino acids with aliphatic sidechains and P3' is any C-terminal residue.</text>
        <dbReference type="EC" id="3.4.26.1"/>
    </reaction>
</comment>
<evidence type="ECO:0000256" key="13">
    <source>
        <dbReference type="SAM" id="Phobius"/>
    </source>
</evidence>
<evidence type="ECO:0000256" key="10">
    <source>
        <dbReference type="ARBA" id="ARBA00047280"/>
    </source>
</evidence>
<keyword evidence="7 13" id="KW-1133">Transmembrane helix</keyword>
<dbReference type="GO" id="GO:0004222">
    <property type="term" value="F:metalloendopeptidase activity"/>
    <property type="evidence" value="ECO:0007669"/>
    <property type="project" value="InterPro"/>
</dbReference>
<dbReference type="AlphaFoldDB" id="A0A8T2J628"/>
<keyword evidence="4 13" id="KW-0812">Transmembrane</keyword>
<reference evidence="15" key="1">
    <citation type="thesis" date="2020" institute="ProQuest LLC" country="789 East Eisenhower Parkway, Ann Arbor, MI, USA">
        <title>Comparative Genomics and Chromosome Evolution.</title>
        <authorList>
            <person name="Mudd A.B."/>
        </authorList>
    </citation>
    <scope>NUCLEOTIDE SEQUENCE</scope>
    <source>
        <strain evidence="15">Female2</strain>
        <tissue evidence="15">Blood</tissue>
    </source>
</reference>
<dbReference type="InterPro" id="IPR039731">
    <property type="entry name" value="Rce1"/>
</dbReference>
<comment type="caution">
    <text evidence="15">The sequence shown here is derived from an EMBL/GenBank/DDBJ whole genome shotgun (WGS) entry which is preliminary data.</text>
</comment>
<keyword evidence="16" id="KW-1185">Reference proteome</keyword>
<comment type="similarity">
    <text evidence="2">Belongs to the peptidase U48 family.</text>
</comment>
<evidence type="ECO:0000259" key="14">
    <source>
        <dbReference type="Pfam" id="PF02517"/>
    </source>
</evidence>
<keyword evidence="6" id="KW-0256">Endoplasmic reticulum</keyword>
<dbReference type="EC" id="3.4.26.1" evidence="11"/>
<evidence type="ECO:0000256" key="8">
    <source>
        <dbReference type="ARBA" id="ARBA00023136"/>
    </source>
</evidence>
<evidence type="ECO:0000256" key="9">
    <source>
        <dbReference type="ARBA" id="ARBA00032607"/>
    </source>
</evidence>
<dbReference type="OrthoDB" id="271604at2759"/>
<dbReference type="GO" id="GO:0071586">
    <property type="term" value="P:CAAX-box protein processing"/>
    <property type="evidence" value="ECO:0007669"/>
    <property type="project" value="InterPro"/>
</dbReference>
<feature type="transmembrane region" description="Helical" evidence="13">
    <location>
        <begin position="80"/>
        <end position="98"/>
    </location>
</feature>
<dbReference type="EMBL" id="JAACNH010000007">
    <property type="protein sequence ID" value="KAG8437846.1"/>
    <property type="molecule type" value="Genomic_DNA"/>
</dbReference>
<evidence type="ECO:0000256" key="2">
    <source>
        <dbReference type="ARBA" id="ARBA00006897"/>
    </source>
</evidence>
<protein>
    <recommendedName>
        <fullName evidence="12">CAAX prenyl protease 2</fullName>
        <ecNumber evidence="11">3.4.26.1</ecNumber>
    </recommendedName>
    <alternativeName>
        <fullName evidence="9">Farnesylated proteins-converting enzyme 2</fullName>
    </alternativeName>
</protein>
<sequence length="348" mass="38915">MRTRSRYCLTNCFEYYKVAGSHRKKRGTLAMAAAQGGEPGPWLCGVSVMCCLTLACSYVGSLYVWKSELPRDHPAVIKKRFTSVLIVSLLSPLFLSLWKELTGVKTDAPLLCLMGFRIEGIIAAIVLPLLLTMVLFLGPLVQLSLDCPWDFLDGLKVAFDPRFWMLCVTDMRWLRNQVIAPLTEELVFRACMLPMLVPCTGPGPAIFTCPLFFGIAHFHHVIEQLKFRQGTVFSIFLSAVFQFSYTAVFGAYTAFIFMRTDLWRLTTLLRRGLLALPIVYLSAPPPNVGTCVPVSKMVEGGLDGVVMSPISLEMIEMHLPFKIMFDVTKRESSVLCSTLKEQSKMITG</sequence>
<dbReference type="Proteomes" id="UP000812440">
    <property type="component" value="Chromosome 4"/>
</dbReference>
<feature type="transmembrane region" description="Helical" evidence="13">
    <location>
        <begin position="40"/>
        <end position="60"/>
    </location>
</feature>
<feature type="transmembrane region" description="Helical" evidence="13">
    <location>
        <begin position="235"/>
        <end position="258"/>
    </location>
</feature>
<proteinExistence type="inferred from homology"/>
<comment type="subcellular location">
    <subcellularLocation>
        <location evidence="1">Endoplasmic reticulum membrane</location>
        <topology evidence="1">Multi-pass membrane protein</topology>
    </subcellularLocation>
</comment>
<dbReference type="InterPro" id="IPR003675">
    <property type="entry name" value="Rce1/LyrA-like_dom"/>
</dbReference>
<evidence type="ECO:0000256" key="11">
    <source>
        <dbReference type="ARBA" id="ARBA00049729"/>
    </source>
</evidence>
<evidence type="ECO:0000256" key="5">
    <source>
        <dbReference type="ARBA" id="ARBA00022801"/>
    </source>
</evidence>
<keyword evidence="8 13" id="KW-0472">Membrane</keyword>
<evidence type="ECO:0000256" key="1">
    <source>
        <dbReference type="ARBA" id="ARBA00004477"/>
    </source>
</evidence>
<accession>A0A8T2J628</accession>
<keyword evidence="5" id="KW-0378">Hydrolase</keyword>
<name>A0A8T2J628_9PIPI</name>
<evidence type="ECO:0000256" key="4">
    <source>
        <dbReference type="ARBA" id="ARBA00022692"/>
    </source>
</evidence>
<gene>
    <name evidence="15" type="ORF">GDO86_008519</name>
</gene>
<dbReference type="PANTHER" id="PTHR13046">
    <property type="entry name" value="PROTEASE U48 CAAX PRENYL PROTEASE RCE1"/>
    <property type="match status" value="1"/>
</dbReference>
<dbReference type="GO" id="GO:0005789">
    <property type="term" value="C:endoplasmic reticulum membrane"/>
    <property type="evidence" value="ECO:0007669"/>
    <property type="project" value="UniProtKB-SubCell"/>
</dbReference>